<evidence type="ECO:0000256" key="1">
    <source>
        <dbReference type="SAM" id="Phobius"/>
    </source>
</evidence>
<dbReference type="Proteomes" id="UP000718012">
    <property type="component" value="Unassembled WGS sequence"/>
</dbReference>
<evidence type="ECO:0000313" key="3">
    <source>
        <dbReference type="Proteomes" id="UP000718012"/>
    </source>
</evidence>
<proteinExistence type="predicted"/>
<feature type="transmembrane region" description="Helical" evidence="1">
    <location>
        <begin position="74"/>
        <end position="91"/>
    </location>
</feature>
<feature type="transmembrane region" description="Helical" evidence="1">
    <location>
        <begin position="149"/>
        <end position="171"/>
    </location>
</feature>
<comment type="caution">
    <text evidence="2">The sequence shown here is derived from an EMBL/GenBank/DDBJ whole genome shotgun (WGS) entry which is preliminary data.</text>
</comment>
<dbReference type="AlphaFoldDB" id="A0A921K3W1"/>
<keyword evidence="1" id="KW-1133">Transmembrane helix</keyword>
<keyword evidence="1" id="KW-0812">Transmembrane</keyword>
<protein>
    <submittedName>
        <fullName evidence="2">Uncharacterized protein</fullName>
    </submittedName>
</protein>
<dbReference type="RefSeq" id="WP_022126330.1">
    <property type="nucleotide sequence ID" value="NZ_CATZZN010000117.1"/>
</dbReference>
<feature type="transmembrane region" description="Helical" evidence="1">
    <location>
        <begin position="126"/>
        <end position="143"/>
    </location>
</feature>
<dbReference type="EMBL" id="DYXD01000221">
    <property type="protein sequence ID" value="HJF08501.1"/>
    <property type="molecule type" value="Genomic_DNA"/>
</dbReference>
<reference evidence="2" key="2">
    <citation type="submission" date="2021-09" db="EMBL/GenBank/DDBJ databases">
        <authorList>
            <person name="Gilroy R."/>
        </authorList>
    </citation>
    <scope>NUCLEOTIDE SEQUENCE</scope>
    <source>
        <strain evidence="2">CHK165-8395</strain>
    </source>
</reference>
<evidence type="ECO:0000313" key="2">
    <source>
        <dbReference type="EMBL" id="HJF08501.1"/>
    </source>
</evidence>
<gene>
    <name evidence="2" type="ORF">K8U81_09995</name>
</gene>
<sequence>MENYADRCELDEMKQQIQLLKDKLAKEIIVSEKLIRHSTQDKVSYINRKKKFMYFLIVFALVYCNVFFLLMGYSWIFCAVTSVFLIIAGCYQRYSHKGVGIDCISKGNLLDISKALLRMNQLNLRWLYFGIPFALCWIVWFMFESYPKVGGEMICYGGSVGFVLGAAGGILHCIRVRHKAKEAIHDIEEYTKDN</sequence>
<name>A0A921K3W1_9BACT</name>
<keyword evidence="1" id="KW-0472">Membrane</keyword>
<organism evidence="2 3">
    <name type="scientific">Phocaeicola coprocola</name>
    <dbReference type="NCBI Taxonomy" id="310298"/>
    <lineage>
        <taxon>Bacteria</taxon>
        <taxon>Pseudomonadati</taxon>
        <taxon>Bacteroidota</taxon>
        <taxon>Bacteroidia</taxon>
        <taxon>Bacteroidales</taxon>
        <taxon>Bacteroidaceae</taxon>
        <taxon>Phocaeicola</taxon>
    </lineage>
</organism>
<reference evidence="2" key="1">
    <citation type="journal article" date="2021" name="PeerJ">
        <title>Extensive microbial diversity within the chicken gut microbiome revealed by metagenomics and culture.</title>
        <authorList>
            <person name="Gilroy R."/>
            <person name="Ravi A."/>
            <person name="Getino M."/>
            <person name="Pursley I."/>
            <person name="Horton D.L."/>
            <person name="Alikhan N.F."/>
            <person name="Baker D."/>
            <person name="Gharbi K."/>
            <person name="Hall N."/>
            <person name="Watson M."/>
            <person name="Adriaenssens E.M."/>
            <person name="Foster-Nyarko E."/>
            <person name="Jarju S."/>
            <person name="Secka A."/>
            <person name="Antonio M."/>
            <person name="Oren A."/>
            <person name="Chaudhuri R.R."/>
            <person name="La Ragione R."/>
            <person name="Hildebrand F."/>
            <person name="Pallen M.J."/>
        </authorList>
    </citation>
    <scope>NUCLEOTIDE SEQUENCE</scope>
    <source>
        <strain evidence="2">CHK165-8395</strain>
    </source>
</reference>
<accession>A0A921K3W1</accession>
<feature type="transmembrane region" description="Helical" evidence="1">
    <location>
        <begin position="52"/>
        <end position="68"/>
    </location>
</feature>